<dbReference type="GO" id="GO:0035269">
    <property type="term" value="P:protein O-linked glycosylation via mannose"/>
    <property type="evidence" value="ECO:0007669"/>
    <property type="project" value="TreeGrafter"/>
</dbReference>
<evidence type="ECO:0000313" key="3">
    <source>
        <dbReference type="Proteomes" id="UP000269945"/>
    </source>
</evidence>
<dbReference type="AlphaFoldDB" id="A0A9X9MBC8"/>
<dbReference type="EMBL" id="CYRY02045675">
    <property type="protein sequence ID" value="VCX41208.1"/>
    <property type="molecule type" value="Genomic_DNA"/>
</dbReference>
<keyword evidence="1" id="KW-0472">Membrane</keyword>
<dbReference type="PROSITE" id="PS51257">
    <property type="entry name" value="PROKAR_LIPOPROTEIN"/>
    <property type="match status" value="1"/>
</dbReference>
<organism evidence="2 3">
    <name type="scientific">Gulo gulo</name>
    <name type="common">Wolverine</name>
    <name type="synonym">Gluton</name>
    <dbReference type="NCBI Taxonomy" id="48420"/>
    <lineage>
        <taxon>Eukaryota</taxon>
        <taxon>Metazoa</taxon>
        <taxon>Chordata</taxon>
        <taxon>Craniata</taxon>
        <taxon>Vertebrata</taxon>
        <taxon>Euteleostomi</taxon>
        <taxon>Mammalia</taxon>
        <taxon>Eutheria</taxon>
        <taxon>Laurasiatheria</taxon>
        <taxon>Carnivora</taxon>
        <taxon>Caniformia</taxon>
        <taxon>Musteloidea</taxon>
        <taxon>Mustelidae</taxon>
        <taxon>Guloninae</taxon>
        <taxon>Gulo</taxon>
    </lineage>
</organism>
<dbReference type="Proteomes" id="UP000269945">
    <property type="component" value="Unassembled WGS sequence"/>
</dbReference>
<feature type="transmembrane region" description="Helical" evidence="1">
    <location>
        <begin position="9"/>
        <end position="30"/>
    </location>
</feature>
<dbReference type="GO" id="GO:0000030">
    <property type="term" value="F:mannosyltransferase activity"/>
    <property type="evidence" value="ECO:0007669"/>
    <property type="project" value="TreeGrafter"/>
</dbReference>
<evidence type="ECO:0000256" key="1">
    <source>
        <dbReference type="SAM" id="Phobius"/>
    </source>
</evidence>
<protein>
    <recommendedName>
        <fullName evidence="4">Transmembrane and TPR repeat-containing protein 3</fullName>
    </recommendedName>
</protein>
<keyword evidence="1" id="KW-0812">Transmembrane</keyword>
<dbReference type="PANTHER" id="PTHR44395:SF1">
    <property type="entry name" value="PROTEIN O-MANNOSYL-TRANSFERASE TMTC3"/>
    <property type="match status" value="1"/>
</dbReference>
<reference evidence="2 3" key="1">
    <citation type="submission" date="2018-10" db="EMBL/GenBank/DDBJ databases">
        <authorList>
            <person name="Ekblom R."/>
            <person name="Jareborg N."/>
        </authorList>
    </citation>
    <scope>NUCLEOTIDE SEQUENCE [LARGE SCALE GENOMIC DNA]</scope>
    <source>
        <tissue evidence="2">Muscle</tissue>
    </source>
</reference>
<evidence type="ECO:0008006" key="4">
    <source>
        <dbReference type="Google" id="ProtNLM"/>
    </source>
</evidence>
<name>A0A9X9MBC8_GULGU</name>
<dbReference type="GO" id="GO:0005783">
    <property type="term" value="C:endoplasmic reticulum"/>
    <property type="evidence" value="ECO:0007669"/>
    <property type="project" value="TreeGrafter"/>
</dbReference>
<keyword evidence="3" id="KW-1185">Reference proteome</keyword>
<dbReference type="PANTHER" id="PTHR44395">
    <property type="match status" value="1"/>
</dbReference>
<evidence type="ECO:0000313" key="2">
    <source>
        <dbReference type="EMBL" id="VCX41208.1"/>
    </source>
</evidence>
<accession>A0A9X9MBC8</accession>
<gene>
    <name evidence="2" type="ORF">BN2614_LOCUS1</name>
</gene>
<keyword evidence="1" id="KW-1133">Transmembrane helix</keyword>
<proteinExistence type="predicted"/>
<feature type="transmembrane region" description="Helical" evidence="1">
    <location>
        <begin position="56"/>
        <end position="76"/>
    </location>
</feature>
<sequence>MADINLKEITLIVGVITACYWNSLFCGFVFDDVSAILDNKDLHPSTPLKTLFQNDFWGTPMSEVSSYLLFICILHFKIF</sequence>
<comment type="caution">
    <text evidence="2">The sequence shown here is derived from an EMBL/GenBank/DDBJ whole genome shotgun (WGS) entry which is preliminary data.</text>
</comment>